<feature type="domain" description="Carboxylesterase type B" evidence="7">
    <location>
        <begin position="2"/>
        <end position="513"/>
    </location>
</feature>
<evidence type="ECO:0000256" key="5">
    <source>
        <dbReference type="ARBA" id="ARBA00023180"/>
    </source>
</evidence>
<evidence type="ECO:0000256" key="1">
    <source>
        <dbReference type="ARBA" id="ARBA00005964"/>
    </source>
</evidence>
<gene>
    <name evidence="8" type="ORF">ABMA27_001983</name>
</gene>
<evidence type="ECO:0000256" key="2">
    <source>
        <dbReference type="ARBA" id="ARBA00022487"/>
    </source>
</evidence>
<dbReference type="PANTHER" id="PTHR43142">
    <property type="entry name" value="CARBOXYLIC ESTER HYDROLASE"/>
    <property type="match status" value="1"/>
</dbReference>
<dbReference type="EC" id="3.1.1.-" evidence="6"/>
<dbReference type="InterPro" id="IPR029058">
    <property type="entry name" value="AB_hydrolase_fold"/>
</dbReference>
<evidence type="ECO:0000256" key="6">
    <source>
        <dbReference type="RuleBase" id="RU361235"/>
    </source>
</evidence>
<evidence type="ECO:0000313" key="9">
    <source>
        <dbReference type="Proteomes" id="UP001549920"/>
    </source>
</evidence>
<dbReference type="PANTHER" id="PTHR43142:SF1">
    <property type="entry name" value="CARBOXYLIC ESTER HYDROLASE"/>
    <property type="match status" value="1"/>
</dbReference>
<evidence type="ECO:0000256" key="3">
    <source>
        <dbReference type="ARBA" id="ARBA00022801"/>
    </source>
</evidence>
<name>A0ABR3HW50_LOXSC</name>
<comment type="caution">
    <text evidence="8">The sequence shown here is derived from an EMBL/GenBank/DDBJ whole genome shotgun (WGS) entry which is preliminary data.</text>
</comment>
<proteinExistence type="inferred from homology"/>
<accession>A0ABR3HW50</accession>
<dbReference type="Proteomes" id="UP001549920">
    <property type="component" value="Unassembled WGS sequence"/>
</dbReference>
<reference evidence="8 9" key="1">
    <citation type="submission" date="2024-06" db="EMBL/GenBank/DDBJ databases">
        <title>A chromosome-level genome assembly of beet webworm, Loxostege sticticalis.</title>
        <authorList>
            <person name="Zhang Y."/>
        </authorList>
    </citation>
    <scope>NUCLEOTIDE SEQUENCE [LARGE SCALE GENOMIC DNA]</scope>
    <source>
        <strain evidence="8">AQ026</strain>
        <tissue evidence="8">Whole body</tissue>
    </source>
</reference>
<organism evidence="8 9">
    <name type="scientific">Loxostege sticticalis</name>
    <name type="common">Beet webworm moth</name>
    <dbReference type="NCBI Taxonomy" id="481309"/>
    <lineage>
        <taxon>Eukaryota</taxon>
        <taxon>Metazoa</taxon>
        <taxon>Ecdysozoa</taxon>
        <taxon>Arthropoda</taxon>
        <taxon>Hexapoda</taxon>
        <taxon>Insecta</taxon>
        <taxon>Pterygota</taxon>
        <taxon>Neoptera</taxon>
        <taxon>Endopterygota</taxon>
        <taxon>Lepidoptera</taxon>
        <taxon>Glossata</taxon>
        <taxon>Ditrysia</taxon>
        <taxon>Pyraloidea</taxon>
        <taxon>Crambidae</taxon>
        <taxon>Pyraustinae</taxon>
        <taxon>Loxostege</taxon>
    </lineage>
</organism>
<keyword evidence="2" id="KW-0719">Serine esterase</keyword>
<evidence type="ECO:0000256" key="4">
    <source>
        <dbReference type="ARBA" id="ARBA00023157"/>
    </source>
</evidence>
<dbReference type="Gene3D" id="3.40.50.1820">
    <property type="entry name" value="alpha/beta hydrolase"/>
    <property type="match status" value="1"/>
</dbReference>
<comment type="similarity">
    <text evidence="1 6">Belongs to the type-B carboxylesterase/lipase family.</text>
</comment>
<protein>
    <recommendedName>
        <fullName evidence="6">Carboxylic ester hydrolase</fullName>
        <ecNumber evidence="6">3.1.1.-</ecNumber>
    </recommendedName>
</protein>
<keyword evidence="3 6" id="KW-0378">Hydrolase</keyword>
<keyword evidence="4" id="KW-1015">Disulfide bond</keyword>
<dbReference type="Pfam" id="PF00135">
    <property type="entry name" value="COesterase"/>
    <property type="match status" value="1"/>
</dbReference>
<dbReference type="PROSITE" id="PS00122">
    <property type="entry name" value="CARBOXYLESTERASE_B_1"/>
    <property type="match status" value="1"/>
</dbReference>
<dbReference type="SUPFAM" id="SSF53474">
    <property type="entry name" value="alpha/beta-Hydrolases"/>
    <property type="match status" value="1"/>
</dbReference>
<dbReference type="InterPro" id="IPR019826">
    <property type="entry name" value="Carboxylesterase_B_AS"/>
</dbReference>
<dbReference type="InterPro" id="IPR002018">
    <property type="entry name" value="CarbesteraseB"/>
</dbReference>
<keyword evidence="5" id="KW-0325">Glycoprotein</keyword>
<evidence type="ECO:0000313" key="8">
    <source>
        <dbReference type="EMBL" id="KAL0880791.1"/>
    </source>
</evidence>
<sequence>MPRVRVEQGELEGSQCGSDDGTYYAFKGIPYAKPPLGDLRFKAPEPPEPWTGVRDATQHGPVCPQYNERLDRIDEGSEDCLYLNVYSKNLTPTQPLPVMVWIHGGSFYTGSGNSDFYGPEFFMAHDVILVTFNYRLEVLGFLCLDNEEVPGNAGLKDQVAAMRWVKNNIAAFGGDTENITLFGCSAGAACTSYHLVSKMSEGLFNKAICQSGVCLSDWSYNLYPRQRAFQLGKLLGKETEDEKELLDFLKSLPATSLIQIKLPPLHIDVKRDMTDSITFGPVIEKKYSKVEAFVTEAPADLVKKGQLAKVPLILGYTSGEGIEISRNINSIVSYGILSQIGDVVPRELKFKWPMEKIQEVDEKIRKFYFQGKELTCDMIQELANLTTDLLFVYNILRFARHHYRLHHGAPPVYLYQFTAETERNFTKKQYNMDAINGVCHADDLHYLFHVTCLPIPLTEESKTIIGQFVKLWVDFASSGNPTPETKTWTPFTETDRNCFIIGKDNTCTNIYSADNIRLLEQIYEETNLDE</sequence>
<evidence type="ECO:0000259" key="7">
    <source>
        <dbReference type="Pfam" id="PF00135"/>
    </source>
</evidence>
<dbReference type="CDD" id="cd00312">
    <property type="entry name" value="Esterase_lipase"/>
    <property type="match status" value="1"/>
</dbReference>
<dbReference type="EMBL" id="JBEUOH010000012">
    <property type="protein sequence ID" value="KAL0880791.1"/>
    <property type="molecule type" value="Genomic_DNA"/>
</dbReference>
<keyword evidence="9" id="KW-1185">Reference proteome</keyword>